<proteinExistence type="predicted"/>
<dbReference type="Pfam" id="PF07963">
    <property type="entry name" value="N_methyl"/>
    <property type="match status" value="1"/>
</dbReference>
<evidence type="ECO:0000313" key="4">
    <source>
        <dbReference type="Proteomes" id="UP000282438"/>
    </source>
</evidence>
<dbReference type="Proteomes" id="UP000282438">
    <property type="component" value="Chromosome"/>
</dbReference>
<keyword evidence="2" id="KW-0472">Membrane</keyword>
<dbReference type="PANTHER" id="PTHR30093:SF47">
    <property type="entry name" value="TYPE IV PILUS NON-CORE MINOR PILIN PILE"/>
    <property type="match status" value="1"/>
</dbReference>
<dbReference type="GO" id="GO:0015628">
    <property type="term" value="P:protein secretion by the type II secretion system"/>
    <property type="evidence" value="ECO:0007669"/>
    <property type="project" value="InterPro"/>
</dbReference>
<dbReference type="EMBL" id="CP034433">
    <property type="protein sequence ID" value="AZN35477.1"/>
    <property type="molecule type" value="Genomic_DNA"/>
</dbReference>
<dbReference type="Gene3D" id="3.30.700.10">
    <property type="entry name" value="Glycoprotein, Type 4 Pilin"/>
    <property type="match status" value="1"/>
</dbReference>
<dbReference type="NCBIfam" id="TIGR02532">
    <property type="entry name" value="IV_pilin_GFxxxE"/>
    <property type="match status" value="1"/>
</dbReference>
<dbReference type="InterPro" id="IPR000983">
    <property type="entry name" value="Bac_GSPG_pilin"/>
</dbReference>
<keyword evidence="2" id="KW-0812">Transmembrane</keyword>
<gene>
    <name evidence="3" type="ORF">EJO50_02630</name>
</gene>
<feature type="transmembrane region" description="Helical" evidence="2">
    <location>
        <begin position="6"/>
        <end position="28"/>
    </location>
</feature>
<dbReference type="KEGG" id="iod:EJO50_02630"/>
<dbReference type="AlphaFoldDB" id="A0A3S8ZPT6"/>
<accession>A0A3S8ZPT6</accession>
<name>A0A3S8ZPT6_9NEIS</name>
<dbReference type="SUPFAM" id="SSF54523">
    <property type="entry name" value="Pili subunits"/>
    <property type="match status" value="1"/>
</dbReference>
<keyword evidence="1" id="KW-0488">Methylation</keyword>
<evidence type="ECO:0000256" key="2">
    <source>
        <dbReference type="SAM" id="Phobius"/>
    </source>
</evidence>
<organism evidence="3 4">
    <name type="scientific">Iodobacter ciconiae</name>
    <dbReference type="NCBI Taxonomy" id="2496266"/>
    <lineage>
        <taxon>Bacteria</taxon>
        <taxon>Pseudomonadati</taxon>
        <taxon>Pseudomonadota</taxon>
        <taxon>Betaproteobacteria</taxon>
        <taxon>Neisseriales</taxon>
        <taxon>Chitinibacteraceae</taxon>
        <taxon>Iodobacter</taxon>
    </lineage>
</organism>
<reference evidence="3 4" key="1">
    <citation type="submission" date="2018-12" db="EMBL/GenBank/DDBJ databases">
        <title>Complete genome sequence of Iodobacter sp. H11R3.</title>
        <authorList>
            <person name="Bae J.-W."/>
        </authorList>
    </citation>
    <scope>NUCLEOTIDE SEQUENCE [LARGE SCALE GENOMIC DNA]</scope>
    <source>
        <strain evidence="3 4">H11R3</strain>
    </source>
</reference>
<dbReference type="GO" id="GO:0015627">
    <property type="term" value="C:type II protein secretion system complex"/>
    <property type="evidence" value="ECO:0007669"/>
    <property type="project" value="InterPro"/>
</dbReference>
<dbReference type="PROSITE" id="PS00409">
    <property type="entry name" value="PROKAR_NTER_METHYL"/>
    <property type="match status" value="1"/>
</dbReference>
<dbReference type="InterPro" id="IPR012902">
    <property type="entry name" value="N_methyl_site"/>
</dbReference>
<evidence type="ECO:0000256" key="1">
    <source>
        <dbReference type="ARBA" id="ARBA00022481"/>
    </source>
</evidence>
<dbReference type="PANTHER" id="PTHR30093">
    <property type="entry name" value="GENERAL SECRETION PATHWAY PROTEIN G"/>
    <property type="match status" value="1"/>
</dbReference>
<keyword evidence="2" id="KW-1133">Transmembrane helix</keyword>
<sequence length="125" mass="13919">MRPLPKGFTLIEMLIVMAIVALLLTIALPRYFGSLEKSKDVALQENLKVLRLSLDRFYSDKGHYPQTLGELVEYRYLKTIPIDPITESSSSWILIPARDADTPGISDIKSGASGLSQEGYAYDVL</sequence>
<dbReference type="RefSeq" id="WP_125971445.1">
    <property type="nucleotide sequence ID" value="NZ_CP034433.1"/>
</dbReference>
<dbReference type="InterPro" id="IPR045584">
    <property type="entry name" value="Pilin-like"/>
</dbReference>
<dbReference type="OrthoDB" id="9795612at2"/>
<evidence type="ECO:0000313" key="3">
    <source>
        <dbReference type="EMBL" id="AZN35477.1"/>
    </source>
</evidence>
<dbReference type="PRINTS" id="PR00813">
    <property type="entry name" value="BCTERIALGSPG"/>
</dbReference>
<keyword evidence="4" id="KW-1185">Reference proteome</keyword>
<protein>
    <submittedName>
        <fullName evidence="3">Type II secretion system protein</fullName>
    </submittedName>
</protein>